<dbReference type="PIRSF" id="PIRSF006446">
    <property type="entry name" value="Cyt_quinol_oxidase_1"/>
    <property type="match status" value="1"/>
</dbReference>
<keyword evidence="4 12" id="KW-1003">Cell membrane</keyword>
<dbReference type="PANTHER" id="PTHR30365:SF15">
    <property type="entry name" value="CYTOCHROME BD UBIQUINOL OXIDASE SUBUNIT 1"/>
    <property type="match status" value="1"/>
</dbReference>
<keyword evidence="3 12" id="KW-0813">Transport</keyword>
<feature type="transmembrane region" description="Helical" evidence="12">
    <location>
        <begin position="446"/>
        <end position="472"/>
    </location>
</feature>
<dbReference type="GO" id="GO:0016682">
    <property type="term" value="F:oxidoreductase activity, acting on diphenols and related substances as donors, oxygen as acceptor"/>
    <property type="evidence" value="ECO:0007669"/>
    <property type="project" value="TreeGrafter"/>
</dbReference>
<dbReference type="GO" id="GO:0020037">
    <property type="term" value="F:heme binding"/>
    <property type="evidence" value="ECO:0007669"/>
    <property type="project" value="TreeGrafter"/>
</dbReference>
<proteinExistence type="inferred from homology"/>
<dbReference type="OrthoDB" id="9807042at2"/>
<evidence type="ECO:0000256" key="7">
    <source>
        <dbReference type="ARBA" id="ARBA00022723"/>
    </source>
</evidence>
<evidence type="ECO:0000256" key="9">
    <source>
        <dbReference type="ARBA" id="ARBA00022989"/>
    </source>
</evidence>
<dbReference type="Proteomes" id="UP000292235">
    <property type="component" value="Chromosome"/>
</dbReference>
<dbReference type="RefSeq" id="WP_131099834.1">
    <property type="nucleotide sequence ID" value="NZ_CP036455.1"/>
</dbReference>
<evidence type="ECO:0000256" key="4">
    <source>
        <dbReference type="ARBA" id="ARBA00022475"/>
    </source>
</evidence>
<feature type="transmembrane region" description="Helical" evidence="12">
    <location>
        <begin position="404"/>
        <end position="426"/>
    </location>
</feature>
<feature type="transmembrane region" description="Helical" evidence="12">
    <location>
        <begin position="16"/>
        <end position="41"/>
    </location>
</feature>
<evidence type="ECO:0000256" key="8">
    <source>
        <dbReference type="ARBA" id="ARBA00022982"/>
    </source>
</evidence>
<feature type="transmembrane region" description="Helical" evidence="12">
    <location>
        <begin position="260"/>
        <end position="278"/>
    </location>
</feature>
<evidence type="ECO:0000256" key="3">
    <source>
        <dbReference type="ARBA" id="ARBA00022448"/>
    </source>
</evidence>
<feature type="transmembrane region" description="Helical" evidence="12">
    <location>
        <begin position="368"/>
        <end position="392"/>
    </location>
</feature>
<evidence type="ECO:0000256" key="13">
    <source>
        <dbReference type="SAM" id="MobiDB-lite"/>
    </source>
</evidence>
<evidence type="ECO:0000256" key="11">
    <source>
        <dbReference type="ARBA" id="ARBA00023136"/>
    </source>
</evidence>
<reference evidence="14 15" key="1">
    <citation type="submission" date="2019-02" db="EMBL/GenBank/DDBJ databases">
        <authorList>
            <person name="Khodamoradi S."/>
            <person name="Hahnke R.L."/>
            <person name="Kaempfer P."/>
            <person name="Schumann P."/>
            <person name="Rohde M."/>
            <person name="Steinert M."/>
            <person name="Luzhetskyy A."/>
            <person name="Wink J."/>
            <person name="Ruckert C."/>
        </authorList>
    </citation>
    <scope>NUCLEOTIDE SEQUENCE [LARGE SCALE GENOMIC DNA]</scope>
    <source>
        <strain evidence="14 15">M2</strain>
    </source>
</reference>
<organism evidence="14 15">
    <name type="scientific">Streptomonospora litoralis</name>
    <dbReference type="NCBI Taxonomy" id="2498135"/>
    <lineage>
        <taxon>Bacteria</taxon>
        <taxon>Bacillati</taxon>
        <taxon>Actinomycetota</taxon>
        <taxon>Actinomycetes</taxon>
        <taxon>Streptosporangiales</taxon>
        <taxon>Nocardiopsidaceae</taxon>
        <taxon>Streptomonospora</taxon>
    </lineage>
</organism>
<evidence type="ECO:0000256" key="10">
    <source>
        <dbReference type="ARBA" id="ARBA00023004"/>
    </source>
</evidence>
<keyword evidence="7 12" id="KW-0479">Metal-binding</keyword>
<dbReference type="GO" id="GO:0019646">
    <property type="term" value="P:aerobic electron transport chain"/>
    <property type="evidence" value="ECO:0007669"/>
    <property type="project" value="InterPro"/>
</dbReference>
<keyword evidence="6 12" id="KW-0812">Transmembrane</keyword>
<dbReference type="InterPro" id="IPR002585">
    <property type="entry name" value="Cyt-d_ubiquinol_oxidase_su_1"/>
</dbReference>
<feature type="transmembrane region" description="Helical" evidence="12">
    <location>
        <begin position="91"/>
        <end position="115"/>
    </location>
</feature>
<evidence type="ECO:0000313" key="15">
    <source>
        <dbReference type="Proteomes" id="UP000292235"/>
    </source>
</evidence>
<evidence type="ECO:0000256" key="1">
    <source>
        <dbReference type="ARBA" id="ARBA00004651"/>
    </source>
</evidence>
<comment type="similarity">
    <text evidence="2 12">Belongs to the cytochrome ubiquinol oxidase subunit 1 family.</text>
</comment>
<feature type="transmembrane region" description="Helical" evidence="12">
    <location>
        <begin position="183"/>
        <end position="204"/>
    </location>
</feature>
<dbReference type="GO" id="GO:0046872">
    <property type="term" value="F:metal ion binding"/>
    <property type="evidence" value="ECO:0007669"/>
    <property type="project" value="UniProtKB-UniRule"/>
</dbReference>
<dbReference type="KEGG" id="strr:EKD16_19695"/>
<feature type="transmembrane region" description="Helical" evidence="12">
    <location>
        <begin position="53"/>
        <end position="71"/>
    </location>
</feature>
<sequence>MDALDLARWQFGITTIYHFLFVPLTIGLSVIVASLQTAWYRTGKHQYLQATKFFGKLFLINFAMGVVTGIVQEFQFGMNWSEYSRFVGDVFGAPLALEALLAFFLESTFIGLWIFGWDKLPRRVHLACIWAAAVGTNLSAYFILAANAWMRHPVGFSRNPETGRAELTDIWAVLANNQAWSTYLHVLAAAFITAGMFVAAVSAYKLWSSRPAANGDGEAAEAAGRAAGAAGRGTGAAGTDGDPAGRTPAGRERELFRTTLRAGMVVTLIAGVLAVYSGDHQAKLAAAYEPMKLAAAEAHWETEESASFSAFAVGDTEERLNVIDVNVPHVLSFLATGELDGTVQGVNDLQREYEQIYGEGDYTPNVFILYWAFRLMIGLGLFGVAVSALGLWLTRRRRLPTTRWFYYGAIAALPAALAANILGWILTEMGRQPWTVHGELLTAASVSPGVSLGTVAFSLAMFTAVYGVLAVVEAGLLWRYIKAGPSHVVPDRDDEDESGSEPPVPAFVY</sequence>
<dbReference type="Pfam" id="PF01654">
    <property type="entry name" value="Cyt_bd_oxida_I"/>
    <property type="match status" value="1"/>
</dbReference>
<dbReference type="GO" id="GO:0070069">
    <property type="term" value="C:cytochrome complex"/>
    <property type="evidence" value="ECO:0007669"/>
    <property type="project" value="UniProtKB-UniRule"/>
</dbReference>
<feature type="region of interest" description="Disordered" evidence="13">
    <location>
        <begin position="224"/>
        <end position="249"/>
    </location>
</feature>
<evidence type="ECO:0000256" key="6">
    <source>
        <dbReference type="ARBA" id="ARBA00022692"/>
    </source>
</evidence>
<keyword evidence="11 12" id="KW-0472">Membrane</keyword>
<gene>
    <name evidence="14" type="primary">cydA2</name>
    <name evidence="14" type="ORF">EKD16_19695</name>
</gene>
<name>A0A4V0ZK45_9ACTN</name>
<keyword evidence="10 12" id="KW-0408">Iron</keyword>
<keyword evidence="8 12" id="KW-0249">Electron transport</keyword>
<feature type="region of interest" description="Disordered" evidence="13">
    <location>
        <begin position="489"/>
        <end position="509"/>
    </location>
</feature>
<evidence type="ECO:0000256" key="5">
    <source>
        <dbReference type="ARBA" id="ARBA00022617"/>
    </source>
</evidence>
<dbReference type="AlphaFoldDB" id="A0A4V0ZK45"/>
<keyword evidence="9 12" id="KW-1133">Transmembrane helix</keyword>
<evidence type="ECO:0000313" key="14">
    <source>
        <dbReference type="EMBL" id="QBI55702.1"/>
    </source>
</evidence>
<dbReference type="GO" id="GO:0009055">
    <property type="term" value="F:electron transfer activity"/>
    <property type="evidence" value="ECO:0007669"/>
    <property type="project" value="UniProtKB-UniRule"/>
</dbReference>
<dbReference type="EMBL" id="CP036455">
    <property type="protein sequence ID" value="QBI55702.1"/>
    <property type="molecule type" value="Genomic_DNA"/>
</dbReference>
<keyword evidence="5 12" id="KW-0349">Heme</keyword>
<evidence type="ECO:0000256" key="12">
    <source>
        <dbReference type="PIRNR" id="PIRNR006446"/>
    </source>
</evidence>
<protein>
    <submittedName>
        <fullName evidence="14">Cytochrome bd-I ubiquinol oxidase subunit 1</fullName>
    </submittedName>
</protein>
<keyword evidence="15" id="KW-1185">Reference proteome</keyword>
<feature type="transmembrane region" description="Helical" evidence="12">
    <location>
        <begin position="127"/>
        <end position="150"/>
    </location>
</feature>
<dbReference type="PANTHER" id="PTHR30365">
    <property type="entry name" value="CYTOCHROME D UBIQUINOL OXIDASE"/>
    <property type="match status" value="1"/>
</dbReference>
<evidence type="ECO:0000256" key="2">
    <source>
        <dbReference type="ARBA" id="ARBA00009819"/>
    </source>
</evidence>
<accession>A0A4V0ZK45</accession>
<comment type="subcellular location">
    <subcellularLocation>
        <location evidence="1">Cell membrane</location>
        <topology evidence="1">Multi-pass membrane protein</topology>
    </subcellularLocation>
</comment>
<dbReference type="GO" id="GO:0005886">
    <property type="term" value="C:plasma membrane"/>
    <property type="evidence" value="ECO:0007669"/>
    <property type="project" value="UniProtKB-SubCell"/>
</dbReference>